<dbReference type="EMBL" id="HBKO01016350">
    <property type="protein sequence ID" value="CAE2214866.1"/>
    <property type="molecule type" value="Transcribed_RNA"/>
</dbReference>
<accession>A0A6T7Z4E4</accession>
<feature type="compositionally biased region" description="Basic residues" evidence="1">
    <location>
        <begin position="124"/>
        <end position="134"/>
    </location>
</feature>
<evidence type="ECO:0000256" key="1">
    <source>
        <dbReference type="SAM" id="MobiDB-lite"/>
    </source>
</evidence>
<feature type="compositionally biased region" description="Basic and acidic residues" evidence="1">
    <location>
        <begin position="135"/>
        <end position="145"/>
    </location>
</feature>
<proteinExistence type="predicted"/>
<dbReference type="AlphaFoldDB" id="A0A6T7Z4E4"/>
<reference evidence="2" key="1">
    <citation type="submission" date="2021-01" db="EMBL/GenBank/DDBJ databases">
        <authorList>
            <person name="Corre E."/>
            <person name="Pelletier E."/>
            <person name="Niang G."/>
            <person name="Scheremetjew M."/>
            <person name="Finn R."/>
            <person name="Kale V."/>
            <person name="Holt S."/>
            <person name="Cochrane G."/>
            <person name="Meng A."/>
            <person name="Brown T."/>
            <person name="Cohen L."/>
        </authorList>
    </citation>
    <scope>NUCLEOTIDE SEQUENCE</scope>
    <source>
        <strain evidence="2">UIO037</strain>
    </source>
</reference>
<organism evidence="2">
    <name type="scientific">Prymnesium polylepis</name>
    <dbReference type="NCBI Taxonomy" id="72548"/>
    <lineage>
        <taxon>Eukaryota</taxon>
        <taxon>Haptista</taxon>
        <taxon>Haptophyta</taxon>
        <taxon>Prymnesiophyceae</taxon>
        <taxon>Prymnesiales</taxon>
        <taxon>Prymnesiaceae</taxon>
        <taxon>Prymnesium</taxon>
    </lineage>
</organism>
<name>A0A6T7Z4E4_9EUKA</name>
<feature type="compositionally biased region" description="Low complexity" evidence="1">
    <location>
        <begin position="11"/>
        <end position="22"/>
    </location>
</feature>
<feature type="region of interest" description="Disordered" evidence="1">
    <location>
        <begin position="116"/>
        <end position="157"/>
    </location>
</feature>
<gene>
    <name evidence="2" type="ORF">CPOL0286_LOCUS7473</name>
</gene>
<sequence>MRGSSTGGGSSSSSSYTPSKSSAAAASRTSLCRCAMSPLPPTASALPPEPLPAAPSVTCCCAARGAAPPLPPGLPRVELVSGALLRMDARHDARQRLRGGDVGEAERLLEQDARLAEQRDHARGGLRRRRRVRRQRADGRAERRSLTASPICAGAPI</sequence>
<evidence type="ECO:0000313" key="2">
    <source>
        <dbReference type="EMBL" id="CAE2214866.1"/>
    </source>
</evidence>
<protein>
    <submittedName>
        <fullName evidence="2">Uncharacterized protein</fullName>
    </submittedName>
</protein>
<feature type="compositionally biased region" description="Gly residues" evidence="1">
    <location>
        <begin position="1"/>
        <end position="10"/>
    </location>
</feature>
<feature type="region of interest" description="Disordered" evidence="1">
    <location>
        <begin position="1"/>
        <end position="22"/>
    </location>
</feature>